<organism evidence="1 2">
    <name type="scientific">Allomyces macrogynus (strain ATCC 38327)</name>
    <name type="common">Allomyces javanicus var. macrogynus</name>
    <dbReference type="NCBI Taxonomy" id="578462"/>
    <lineage>
        <taxon>Eukaryota</taxon>
        <taxon>Fungi</taxon>
        <taxon>Fungi incertae sedis</taxon>
        <taxon>Blastocladiomycota</taxon>
        <taxon>Blastocladiomycetes</taxon>
        <taxon>Blastocladiales</taxon>
        <taxon>Blastocladiaceae</taxon>
        <taxon>Allomyces</taxon>
    </lineage>
</organism>
<dbReference type="EMBL" id="GG745336">
    <property type="protein sequence ID" value="KNE60501.1"/>
    <property type="molecule type" value="Genomic_DNA"/>
</dbReference>
<proteinExistence type="predicted"/>
<gene>
    <name evidence="1" type="ORF">AMAG_18548</name>
</gene>
<evidence type="ECO:0000313" key="2">
    <source>
        <dbReference type="Proteomes" id="UP000054350"/>
    </source>
</evidence>
<name>A0A0L0SDF0_ALLM3</name>
<sequence>MVILRSLKIQFHATSDVKSSDESRQRRRPMDWRVLNLFDGPVESMTMFDGQVQAARLRTLKVVSSVRVVGLAPFRDLNVLASLPSLTMADLADMLIRHALLSPLALMAPHLVNLVLTRCSLLNMNASLPCIMFLNLVTLGDEQLWGYNLGVNAPLG</sequence>
<dbReference type="Proteomes" id="UP000054350">
    <property type="component" value="Unassembled WGS sequence"/>
</dbReference>
<protein>
    <submittedName>
        <fullName evidence="1">Uncharacterized protein</fullName>
    </submittedName>
</protein>
<dbReference type="VEuPathDB" id="FungiDB:AMAG_18548"/>
<reference evidence="2" key="2">
    <citation type="submission" date="2009-11" db="EMBL/GenBank/DDBJ databases">
        <title>The Genome Sequence of Allomyces macrogynus strain ATCC 38327.</title>
        <authorList>
            <consortium name="The Broad Institute Genome Sequencing Platform"/>
            <person name="Russ C."/>
            <person name="Cuomo C."/>
            <person name="Shea T."/>
            <person name="Young S.K."/>
            <person name="Zeng Q."/>
            <person name="Koehrsen M."/>
            <person name="Haas B."/>
            <person name="Borodovsky M."/>
            <person name="Guigo R."/>
            <person name="Alvarado L."/>
            <person name="Berlin A."/>
            <person name="Borenstein D."/>
            <person name="Chen Z."/>
            <person name="Engels R."/>
            <person name="Freedman E."/>
            <person name="Gellesch M."/>
            <person name="Goldberg J."/>
            <person name="Griggs A."/>
            <person name="Gujja S."/>
            <person name="Heiman D."/>
            <person name="Hepburn T."/>
            <person name="Howarth C."/>
            <person name="Jen D."/>
            <person name="Larson L."/>
            <person name="Lewis B."/>
            <person name="Mehta T."/>
            <person name="Park D."/>
            <person name="Pearson M."/>
            <person name="Roberts A."/>
            <person name="Saif S."/>
            <person name="Shenoy N."/>
            <person name="Sisk P."/>
            <person name="Stolte C."/>
            <person name="Sykes S."/>
            <person name="Walk T."/>
            <person name="White J."/>
            <person name="Yandava C."/>
            <person name="Burger G."/>
            <person name="Gray M.W."/>
            <person name="Holland P.W.H."/>
            <person name="King N."/>
            <person name="Lang F.B.F."/>
            <person name="Roger A.J."/>
            <person name="Ruiz-Trillo I."/>
            <person name="Lander E."/>
            <person name="Nusbaum C."/>
        </authorList>
    </citation>
    <scope>NUCLEOTIDE SEQUENCE [LARGE SCALE GENOMIC DNA]</scope>
    <source>
        <strain evidence="2">ATCC 38327</strain>
    </source>
</reference>
<keyword evidence="2" id="KW-1185">Reference proteome</keyword>
<dbReference type="AlphaFoldDB" id="A0A0L0SDF0"/>
<reference evidence="1 2" key="1">
    <citation type="submission" date="2009-11" db="EMBL/GenBank/DDBJ databases">
        <title>Annotation of Allomyces macrogynus ATCC 38327.</title>
        <authorList>
            <consortium name="The Broad Institute Genome Sequencing Platform"/>
            <person name="Russ C."/>
            <person name="Cuomo C."/>
            <person name="Burger G."/>
            <person name="Gray M.W."/>
            <person name="Holland P.W.H."/>
            <person name="King N."/>
            <person name="Lang F.B.F."/>
            <person name="Roger A.J."/>
            <person name="Ruiz-Trillo I."/>
            <person name="Young S.K."/>
            <person name="Zeng Q."/>
            <person name="Gargeya S."/>
            <person name="Fitzgerald M."/>
            <person name="Haas B."/>
            <person name="Abouelleil A."/>
            <person name="Alvarado L."/>
            <person name="Arachchi H.M."/>
            <person name="Berlin A."/>
            <person name="Chapman S.B."/>
            <person name="Gearin G."/>
            <person name="Goldberg J."/>
            <person name="Griggs A."/>
            <person name="Gujja S."/>
            <person name="Hansen M."/>
            <person name="Heiman D."/>
            <person name="Howarth C."/>
            <person name="Larimer J."/>
            <person name="Lui A."/>
            <person name="MacDonald P.J.P."/>
            <person name="McCowen C."/>
            <person name="Montmayeur A."/>
            <person name="Murphy C."/>
            <person name="Neiman D."/>
            <person name="Pearson M."/>
            <person name="Priest M."/>
            <person name="Roberts A."/>
            <person name="Saif S."/>
            <person name="Shea T."/>
            <person name="Sisk P."/>
            <person name="Stolte C."/>
            <person name="Sykes S."/>
            <person name="Wortman J."/>
            <person name="Nusbaum C."/>
            <person name="Birren B."/>
        </authorList>
    </citation>
    <scope>NUCLEOTIDE SEQUENCE [LARGE SCALE GENOMIC DNA]</scope>
    <source>
        <strain evidence="1 2">ATCC 38327</strain>
    </source>
</reference>
<accession>A0A0L0SDF0</accession>
<evidence type="ECO:0000313" key="1">
    <source>
        <dbReference type="EMBL" id="KNE60501.1"/>
    </source>
</evidence>